<dbReference type="Pfam" id="PF00106">
    <property type="entry name" value="adh_short"/>
    <property type="match status" value="1"/>
</dbReference>
<accession>G3BFD6</accession>
<name>G3BFD6_CANTC</name>
<dbReference type="Proteomes" id="UP000000707">
    <property type="component" value="Unassembled WGS sequence"/>
</dbReference>
<dbReference type="RefSeq" id="XP_006689245.1">
    <property type="nucleotide sequence ID" value="XM_006689182.1"/>
</dbReference>
<dbReference type="GeneID" id="18248146"/>
<dbReference type="InterPro" id="IPR036291">
    <property type="entry name" value="NAD(P)-bd_dom_sf"/>
</dbReference>
<evidence type="ECO:0000313" key="2">
    <source>
        <dbReference type="EMBL" id="EGV60031.1"/>
    </source>
</evidence>
<dbReference type="PANTHER" id="PTHR45458:SF3">
    <property type="entry name" value="CHAIN DEHYDROGENASE (ATSC), PUTATIVE-RELATED"/>
    <property type="match status" value="1"/>
</dbReference>
<dbReference type="InterPro" id="IPR002347">
    <property type="entry name" value="SDR_fam"/>
</dbReference>
<organism evidence="3">
    <name type="scientific">Candida tenuis (strain ATCC 10573 / BCRC 21748 / CBS 615 / JCM 9827 / NBRC 10315 / NRRL Y-1498 / VKM Y-70)</name>
    <name type="common">Yeast</name>
    <name type="synonym">Yamadazyma tenuis</name>
    <dbReference type="NCBI Taxonomy" id="590646"/>
    <lineage>
        <taxon>Eukaryota</taxon>
        <taxon>Fungi</taxon>
        <taxon>Dikarya</taxon>
        <taxon>Ascomycota</taxon>
        <taxon>Saccharomycotina</taxon>
        <taxon>Pichiomycetes</taxon>
        <taxon>Debaryomycetaceae</taxon>
        <taxon>Yamadazyma</taxon>
    </lineage>
</organism>
<dbReference type="InterPro" id="IPR052184">
    <property type="entry name" value="SDR_enzymes"/>
</dbReference>
<sequence>MSTTYLIVGASRGIGFTYVKHLALNKSNLIIATARNENAAAKLEALGPNVKTILIDMQDPYSKFETSFKQLETLAPSGVDVFIQNAGISGPSCFAPPQEYEVDAYDEILAINIGGSAKSYKAAYPYIFKGEGTKKIVFTTSLLGQLGFPMAAQAYAVSKAGINHLGYQVALTNANSEDVLAKNSVTILLHPGIVDTDMTTASADNRDKVDASLFISQDESVTGTLALVDKLTSADNGKFFDYKGEELKYSAI</sequence>
<dbReference type="EMBL" id="GL996528">
    <property type="protein sequence ID" value="EGV60031.1"/>
    <property type="molecule type" value="Genomic_DNA"/>
</dbReference>
<dbReference type="HOGENOM" id="CLU_010194_9_1_1"/>
<evidence type="ECO:0000256" key="1">
    <source>
        <dbReference type="ARBA" id="ARBA00022857"/>
    </source>
</evidence>
<dbReference type="eggNOG" id="KOG1611">
    <property type="taxonomic scope" value="Eukaryota"/>
</dbReference>
<dbReference type="AlphaFoldDB" id="G3BFD6"/>
<evidence type="ECO:0000313" key="3">
    <source>
        <dbReference type="Proteomes" id="UP000000707"/>
    </source>
</evidence>
<proteinExistence type="predicted"/>
<keyword evidence="1" id="KW-0521">NADP</keyword>
<reference evidence="2 3" key="1">
    <citation type="journal article" date="2011" name="Proc. Natl. Acad. Sci. U.S.A.">
        <title>Comparative genomics of xylose-fermenting fungi for enhanced biofuel production.</title>
        <authorList>
            <person name="Wohlbach D.J."/>
            <person name="Kuo A."/>
            <person name="Sato T.K."/>
            <person name="Potts K.M."/>
            <person name="Salamov A.A."/>
            <person name="LaButti K.M."/>
            <person name="Sun H."/>
            <person name="Clum A."/>
            <person name="Pangilinan J.L."/>
            <person name="Lindquist E.A."/>
            <person name="Lucas S."/>
            <person name="Lapidus A."/>
            <person name="Jin M."/>
            <person name="Gunawan C."/>
            <person name="Balan V."/>
            <person name="Dale B.E."/>
            <person name="Jeffries T.W."/>
            <person name="Zinkel R."/>
            <person name="Barry K.W."/>
            <person name="Grigoriev I.V."/>
            <person name="Gasch A.P."/>
        </authorList>
    </citation>
    <scope>NUCLEOTIDE SEQUENCE [LARGE SCALE GENOMIC DNA]</scope>
    <source>
        <strain evidence="3">ATCC 10573 / BCRC 21748 / CBS 615 / JCM 9827 / NBRC 10315 / NRRL Y-1498 / VKM Y-70</strain>
    </source>
</reference>
<gene>
    <name evidence="2" type="ORF">CANTEDRAFT_116051</name>
</gene>
<dbReference type="PROSITE" id="PS00061">
    <property type="entry name" value="ADH_SHORT"/>
    <property type="match status" value="1"/>
</dbReference>
<dbReference type="OrthoDB" id="9876299at2759"/>
<dbReference type="InterPro" id="IPR020904">
    <property type="entry name" value="Sc_DH/Rdtase_CS"/>
</dbReference>
<dbReference type="Gene3D" id="3.40.50.720">
    <property type="entry name" value="NAD(P)-binding Rossmann-like Domain"/>
    <property type="match status" value="1"/>
</dbReference>
<dbReference type="GO" id="GO:0016616">
    <property type="term" value="F:oxidoreductase activity, acting on the CH-OH group of donors, NAD or NADP as acceptor"/>
    <property type="evidence" value="ECO:0007669"/>
    <property type="project" value="TreeGrafter"/>
</dbReference>
<dbReference type="PRINTS" id="PR00081">
    <property type="entry name" value="GDHRDH"/>
</dbReference>
<dbReference type="PANTHER" id="PTHR45458">
    <property type="entry name" value="SHORT-CHAIN DEHYDROGENASE/REDUCTASE SDR"/>
    <property type="match status" value="1"/>
</dbReference>
<protein>
    <submittedName>
        <fullName evidence="2">NAD(P)-binding protein</fullName>
    </submittedName>
</protein>
<keyword evidence="3" id="KW-1185">Reference proteome</keyword>
<dbReference type="KEGG" id="cten:18248146"/>
<dbReference type="SUPFAM" id="SSF51735">
    <property type="entry name" value="NAD(P)-binding Rossmann-fold domains"/>
    <property type="match status" value="1"/>
</dbReference>